<feature type="compositionally biased region" description="Polar residues" evidence="1">
    <location>
        <begin position="429"/>
        <end position="445"/>
    </location>
</feature>
<reference evidence="2" key="1">
    <citation type="submission" date="2020-11" db="EMBL/GenBank/DDBJ databases">
        <authorList>
            <person name="Tran Van P."/>
        </authorList>
    </citation>
    <scope>NUCLEOTIDE SEQUENCE</scope>
</reference>
<accession>A0A7R9GIF1</accession>
<proteinExistence type="predicted"/>
<feature type="compositionally biased region" description="Polar residues" evidence="1">
    <location>
        <begin position="413"/>
        <end position="422"/>
    </location>
</feature>
<gene>
    <name evidence="2" type="ORF">NMOB1V02_LOCUS9859</name>
</gene>
<evidence type="ECO:0000313" key="2">
    <source>
        <dbReference type="EMBL" id="CAD7282230.1"/>
    </source>
</evidence>
<feature type="compositionally biased region" description="Polar residues" evidence="1">
    <location>
        <begin position="462"/>
        <end position="473"/>
    </location>
</feature>
<dbReference type="AlphaFoldDB" id="A0A7R9GIF1"/>
<evidence type="ECO:0000313" key="3">
    <source>
        <dbReference type="Proteomes" id="UP000678499"/>
    </source>
</evidence>
<dbReference type="EMBL" id="CAJPEX010003629">
    <property type="protein sequence ID" value="CAG0922382.1"/>
    <property type="molecule type" value="Genomic_DNA"/>
</dbReference>
<dbReference type="EMBL" id="OA885666">
    <property type="protein sequence ID" value="CAD7282230.1"/>
    <property type="molecule type" value="Genomic_DNA"/>
</dbReference>
<feature type="compositionally biased region" description="Low complexity" evidence="1">
    <location>
        <begin position="449"/>
        <end position="461"/>
    </location>
</feature>
<organism evidence="2">
    <name type="scientific">Notodromas monacha</name>
    <dbReference type="NCBI Taxonomy" id="399045"/>
    <lineage>
        <taxon>Eukaryota</taxon>
        <taxon>Metazoa</taxon>
        <taxon>Ecdysozoa</taxon>
        <taxon>Arthropoda</taxon>
        <taxon>Crustacea</taxon>
        <taxon>Oligostraca</taxon>
        <taxon>Ostracoda</taxon>
        <taxon>Podocopa</taxon>
        <taxon>Podocopida</taxon>
        <taxon>Cypridocopina</taxon>
        <taxon>Cypridoidea</taxon>
        <taxon>Cyprididae</taxon>
        <taxon>Notodromas</taxon>
    </lineage>
</organism>
<evidence type="ECO:0000256" key="1">
    <source>
        <dbReference type="SAM" id="MobiDB-lite"/>
    </source>
</evidence>
<keyword evidence="3" id="KW-1185">Reference proteome</keyword>
<dbReference type="Proteomes" id="UP000678499">
    <property type="component" value="Unassembled WGS sequence"/>
</dbReference>
<name>A0A7R9GIF1_9CRUS</name>
<feature type="region of interest" description="Disordered" evidence="1">
    <location>
        <begin position="371"/>
        <end position="485"/>
    </location>
</feature>
<feature type="compositionally biased region" description="Polar residues" evidence="1">
    <location>
        <begin position="378"/>
        <end position="388"/>
    </location>
</feature>
<feature type="region of interest" description="Disordered" evidence="1">
    <location>
        <begin position="111"/>
        <end position="208"/>
    </location>
</feature>
<sequence>MMRKAGKRTVAKTGAPPKGLFAGGAILRHGRVQYAQNGRISFGKPHSVSIGGPPHLMPVNSSGNNAGHYSDDHSVRWGVGNAVHHNKPGYPSVSIAGVGCRQQLAADDEDYSVAGDTQAGPQNWSEFFPPPPPASDLFPSSTVVLNRFDSQPLKDSSQRSTPRQQHKPLNTNATRFASTSAITGTGSNSGSPGSSHREPPSSRRRRSPAMMTYQIPTGDSGTAQQQHQQQQQLTNRSEMFGPMIQAYLAQQGMMMKEFEAEERRENQKRMEFQAANRSRFRASNPLFDSSRVAHEYSDLESVSNYGAMSDDEESYAGILSLGGEDRGFSDDGEASVNSGGSLGPKRVSLFMDGDYAKSDASDFFVQSVMQKRPKSVRKSPSAQPQTPGYSLGECPQNANSVSTGLHGIKSGPISKNISNSNKCRPDAASTGSVSMLATSTVSPGVNKQPPSYTSPTSPLSTNDPKNFITASNLRDSDAFVPEAQV</sequence>
<protein>
    <submittedName>
        <fullName evidence="2">Uncharacterized protein</fullName>
    </submittedName>
</protein>
<feature type="compositionally biased region" description="Polar residues" evidence="1">
    <location>
        <begin position="153"/>
        <end position="182"/>
    </location>
</feature>
<feature type="compositionally biased region" description="Low complexity" evidence="1">
    <location>
        <begin position="183"/>
        <end position="194"/>
    </location>
</feature>